<dbReference type="Pfam" id="PF00356">
    <property type="entry name" value="LacI"/>
    <property type="match status" value="1"/>
</dbReference>
<name>A0A9D2QHC5_9FIRM</name>
<dbReference type="AlphaFoldDB" id="A0A9D2QHC5"/>
<dbReference type="EMBL" id="DWVS01000019">
    <property type="protein sequence ID" value="HJC86496.1"/>
    <property type="molecule type" value="Genomic_DNA"/>
</dbReference>
<accession>A0A9D2QHC5</accession>
<dbReference type="PANTHER" id="PTHR30146">
    <property type="entry name" value="LACI-RELATED TRANSCRIPTIONAL REPRESSOR"/>
    <property type="match status" value="1"/>
</dbReference>
<comment type="caution">
    <text evidence="5">The sequence shown here is derived from an EMBL/GenBank/DDBJ whole genome shotgun (WGS) entry which is preliminary data.</text>
</comment>
<keyword evidence="1" id="KW-0805">Transcription regulation</keyword>
<sequence>MNINEIAKLAGVSRATVSRYLNDGYVSEEKKERIRKVIEQTGYKPSTQAQMLRTRKTGQVGVIIPKINSESISRMVAGISIVLKEAGFQLLLADTENKEKEELEYLRLFSENQVDGIILIATIFTPEHKKALKGLRVPVVLLGQQLAGYSCVYQDDYHAARAAAEMLTGGGSEKIGCIGVTKRDRAVGEARKKGFLDAMEEAGLDWKEAYYEECGFSAQDGYEAAERLFAREPELDGVFCATDTIALGAMARIRETGRNVPEQVAVAGVGDTASGRLVIPRLSSVHFYYKTSGQEAARLLLELMNGTVPGKEVKMTYSVVERDTTRRQKENFRKS</sequence>
<dbReference type="CDD" id="cd01542">
    <property type="entry name" value="PBP1_TreR-like"/>
    <property type="match status" value="1"/>
</dbReference>
<gene>
    <name evidence="5" type="ORF">H9926_00565</name>
</gene>
<dbReference type="SUPFAM" id="SSF47413">
    <property type="entry name" value="lambda repressor-like DNA-binding domains"/>
    <property type="match status" value="1"/>
</dbReference>
<evidence type="ECO:0000313" key="6">
    <source>
        <dbReference type="Proteomes" id="UP000823922"/>
    </source>
</evidence>
<dbReference type="InterPro" id="IPR000843">
    <property type="entry name" value="HTH_LacI"/>
</dbReference>
<dbReference type="InterPro" id="IPR028082">
    <property type="entry name" value="Peripla_BP_I"/>
</dbReference>
<protein>
    <submittedName>
        <fullName evidence="5">LacI family DNA-binding transcriptional regulator</fullName>
    </submittedName>
</protein>
<dbReference type="SMART" id="SM00354">
    <property type="entry name" value="HTH_LACI"/>
    <property type="match status" value="1"/>
</dbReference>
<reference evidence="5" key="2">
    <citation type="submission" date="2021-04" db="EMBL/GenBank/DDBJ databases">
        <authorList>
            <person name="Gilroy R."/>
        </authorList>
    </citation>
    <scope>NUCLEOTIDE SEQUENCE</scope>
    <source>
        <strain evidence="5">ChiBcec1-1630</strain>
    </source>
</reference>
<evidence type="ECO:0000259" key="4">
    <source>
        <dbReference type="PROSITE" id="PS50932"/>
    </source>
</evidence>
<dbReference type="Gene3D" id="3.40.50.2300">
    <property type="match status" value="2"/>
</dbReference>
<dbReference type="Proteomes" id="UP000823922">
    <property type="component" value="Unassembled WGS sequence"/>
</dbReference>
<dbReference type="Gene3D" id="1.10.260.40">
    <property type="entry name" value="lambda repressor-like DNA-binding domains"/>
    <property type="match status" value="1"/>
</dbReference>
<reference evidence="5" key="1">
    <citation type="journal article" date="2021" name="PeerJ">
        <title>Extensive microbial diversity within the chicken gut microbiome revealed by metagenomics and culture.</title>
        <authorList>
            <person name="Gilroy R."/>
            <person name="Ravi A."/>
            <person name="Getino M."/>
            <person name="Pursley I."/>
            <person name="Horton D.L."/>
            <person name="Alikhan N.F."/>
            <person name="Baker D."/>
            <person name="Gharbi K."/>
            <person name="Hall N."/>
            <person name="Watson M."/>
            <person name="Adriaenssens E.M."/>
            <person name="Foster-Nyarko E."/>
            <person name="Jarju S."/>
            <person name="Secka A."/>
            <person name="Antonio M."/>
            <person name="Oren A."/>
            <person name="Chaudhuri R.R."/>
            <person name="La Ragione R."/>
            <person name="Hildebrand F."/>
            <person name="Pallen M.J."/>
        </authorList>
    </citation>
    <scope>NUCLEOTIDE SEQUENCE</scope>
    <source>
        <strain evidence="5">ChiBcec1-1630</strain>
    </source>
</reference>
<dbReference type="InterPro" id="IPR046335">
    <property type="entry name" value="LacI/GalR-like_sensor"/>
</dbReference>
<dbReference type="PROSITE" id="PS00356">
    <property type="entry name" value="HTH_LACI_1"/>
    <property type="match status" value="1"/>
</dbReference>
<keyword evidence="2 5" id="KW-0238">DNA-binding</keyword>
<evidence type="ECO:0000256" key="3">
    <source>
        <dbReference type="ARBA" id="ARBA00023163"/>
    </source>
</evidence>
<evidence type="ECO:0000256" key="1">
    <source>
        <dbReference type="ARBA" id="ARBA00023015"/>
    </source>
</evidence>
<dbReference type="SUPFAM" id="SSF53822">
    <property type="entry name" value="Periplasmic binding protein-like I"/>
    <property type="match status" value="1"/>
</dbReference>
<dbReference type="GO" id="GO:0003700">
    <property type="term" value="F:DNA-binding transcription factor activity"/>
    <property type="evidence" value="ECO:0007669"/>
    <property type="project" value="TreeGrafter"/>
</dbReference>
<keyword evidence="3" id="KW-0804">Transcription</keyword>
<evidence type="ECO:0000313" key="5">
    <source>
        <dbReference type="EMBL" id="HJC86496.1"/>
    </source>
</evidence>
<proteinExistence type="predicted"/>
<feature type="domain" description="HTH lacI-type" evidence="4">
    <location>
        <begin position="1"/>
        <end position="54"/>
    </location>
</feature>
<organism evidence="5 6">
    <name type="scientific">Candidatus Eisenbergiella intestinigallinarum</name>
    <dbReference type="NCBI Taxonomy" id="2838549"/>
    <lineage>
        <taxon>Bacteria</taxon>
        <taxon>Bacillati</taxon>
        <taxon>Bacillota</taxon>
        <taxon>Clostridia</taxon>
        <taxon>Lachnospirales</taxon>
        <taxon>Lachnospiraceae</taxon>
        <taxon>Eisenbergiella</taxon>
    </lineage>
</organism>
<dbReference type="InterPro" id="IPR010982">
    <property type="entry name" value="Lambda_DNA-bd_dom_sf"/>
</dbReference>
<evidence type="ECO:0000256" key="2">
    <source>
        <dbReference type="ARBA" id="ARBA00023125"/>
    </source>
</evidence>
<dbReference type="CDD" id="cd01392">
    <property type="entry name" value="HTH_LacI"/>
    <property type="match status" value="1"/>
</dbReference>
<dbReference type="Pfam" id="PF13377">
    <property type="entry name" value="Peripla_BP_3"/>
    <property type="match status" value="1"/>
</dbReference>
<dbReference type="GO" id="GO:0000976">
    <property type="term" value="F:transcription cis-regulatory region binding"/>
    <property type="evidence" value="ECO:0007669"/>
    <property type="project" value="TreeGrafter"/>
</dbReference>
<dbReference type="PROSITE" id="PS50932">
    <property type="entry name" value="HTH_LACI_2"/>
    <property type="match status" value="1"/>
</dbReference>
<dbReference type="PANTHER" id="PTHR30146:SF109">
    <property type="entry name" value="HTH-TYPE TRANSCRIPTIONAL REGULATOR GALS"/>
    <property type="match status" value="1"/>
</dbReference>